<evidence type="ECO:0000256" key="3">
    <source>
        <dbReference type="ARBA" id="ARBA00022448"/>
    </source>
</evidence>
<comment type="subcellular location">
    <subcellularLocation>
        <location evidence="1">Cell inner membrane</location>
        <topology evidence="1">Single-pass membrane protein</topology>
        <orientation evidence="1">Periplasmic side</orientation>
    </subcellularLocation>
</comment>
<reference evidence="13 14" key="1">
    <citation type="journal article" date="2019" name="Nat. Microbiol.">
        <title>Mediterranean grassland soil C-N compound turnover is dependent on rainfall and depth, and is mediated by genomically divergent microorganisms.</title>
        <authorList>
            <person name="Diamond S."/>
            <person name="Andeer P.F."/>
            <person name="Li Z."/>
            <person name="Crits-Christoph A."/>
            <person name="Burstein D."/>
            <person name="Anantharaman K."/>
            <person name="Lane K.R."/>
            <person name="Thomas B.C."/>
            <person name="Pan C."/>
            <person name="Northen T.R."/>
            <person name="Banfield J.F."/>
        </authorList>
    </citation>
    <scope>NUCLEOTIDE SEQUENCE [LARGE SCALE GENOMIC DNA]</scope>
    <source>
        <strain evidence="13">WS_3</strain>
    </source>
</reference>
<comment type="similarity">
    <text evidence="2">Belongs to the TonB family.</text>
</comment>
<feature type="region of interest" description="Disordered" evidence="10">
    <location>
        <begin position="124"/>
        <end position="151"/>
    </location>
</feature>
<keyword evidence="9 11" id="KW-0472">Membrane</keyword>
<dbReference type="NCBIfam" id="TIGR01352">
    <property type="entry name" value="tonB_Cterm"/>
    <property type="match status" value="1"/>
</dbReference>
<evidence type="ECO:0000256" key="10">
    <source>
        <dbReference type="SAM" id="MobiDB-lite"/>
    </source>
</evidence>
<evidence type="ECO:0000256" key="1">
    <source>
        <dbReference type="ARBA" id="ARBA00004383"/>
    </source>
</evidence>
<dbReference type="EMBL" id="VBOT01000042">
    <property type="protein sequence ID" value="TMQ52158.1"/>
    <property type="molecule type" value="Genomic_DNA"/>
</dbReference>
<dbReference type="GO" id="GO:0015031">
    <property type="term" value="P:protein transport"/>
    <property type="evidence" value="ECO:0007669"/>
    <property type="project" value="UniProtKB-KW"/>
</dbReference>
<dbReference type="SUPFAM" id="SSF74653">
    <property type="entry name" value="TolA/TonB C-terminal domain"/>
    <property type="match status" value="1"/>
</dbReference>
<dbReference type="InterPro" id="IPR006260">
    <property type="entry name" value="TonB/TolA_C"/>
</dbReference>
<keyword evidence="5" id="KW-0997">Cell inner membrane</keyword>
<organism evidence="13 14">
    <name type="scientific">Eiseniibacteriota bacterium</name>
    <dbReference type="NCBI Taxonomy" id="2212470"/>
    <lineage>
        <taxon>Bacteria</taxon>
        <taxon>Candidatus Eiseniibacteriota</taxon>
    </lineage>
</organism>
<feature type="domain" description="TonB C-terminal" evidence="12">
    <location>
        <begin position="153"/>
        <end position="243"/>
    </location>
</feature>
<evidence type="ECO:0000313" key="14">
    <source>
        <dbReference type="Proteomes" id="UP000320184"/>
    </source>
</evidence>
<gene>
    <name evidence="13" type="ORF">E6K73_03735</name>
</gene>
<dbReference type="GO" id="GO:0005886">
    <property type="term" value="C:plasma membrane"/>
    <property type="evidence" value="ECO:0007669"/>
    <property type="project" value="UniProtKB-SubCell"/>
</dbReference>
<keyword evidence="4" id="KW-1003">Cell membrane</keyword>
<name>A0A538SLA5_UNCEI</name>
<comment type="caution">
    <text evidence="13">The sequence shown here is derived from an EMBL/GenBank/DDBJ whole genome shotgun (WGS) entry which is preliminary data.</text>
</comment>
<dbReference type="AlphaFoldDB" id="A0A538SLA5"/>
<accession>A0A538SLA5</accession>
<dbReference type="Proteomes" id="UP000320184">
    <property type="component" value="Unassembled WGS sequence"/>
</dbReference>
<dbReference type="Pfam" id="PF03544">
    <property type="entry name" value="TonB_C"/>
    <property type="match status" value="1"/>
</dbReference>
<dbReference type="PANTHER" id="PTHR33446">
    <property type="entry name" value="PROTEIN TONB-RELATED"/>
    <property type="match status" value="1"/>
</dbReference>
<feature type="transmembrane region" description="Helical" evidence="11">
    <location>
        <begin position="30"/>
        <end position="52"/>
    </location>
</feature>
<evidence type="ECO:0000256" key="4">
    <source>
        <dbReference type="ARBA" id="ARBA00022475"/>
    </source>
</evidence>
<evidence type="ECO:0000256" key="2">
    <source>
        <dbReference type="ARBA" id="ARBA00006555"/>
    </source>
</evidence>
<dbReference type="InterPro" id="IPR037682">
    <property type="entry name" value="TonB_C"/>
</dbReference>
<keyword evidence="8 11" id="KW-1133">Transmembrane helix</keyword>
<dbReference type="GO" id="GO:0055085">
    <property type="term" value="P:transmembrane transport"/>
    <property type="evidence" value="ECO:0007669"/>
    <property type="project" value="InterPro"/>
</dbReference>
<protein>
    <submittedName>
        <fullName evidence="13">TonB family protein</fullName>
    </submittedName>
</protein>
<keyword evidence="7" id="KW-0653">Protein transport</keyword>
<proteinExistence type="inferred from homology"/>
<evidence type="ECO:0000313" key="13">
    <source>
        <dbReference type="EMBL" id="TMQ52158.1"/>
    </source>
</evidence>
<evidence type="ECO:0000259" key="12">
    <source>
        <dbReference type="PROSITE" id="PS52015"/>
    </source>
</evidence>
<evidence type="ECO:0000256" key="6">
    <source>
        <dbReference type="ARBA" id="ARBA00022692"/>
    </source>
</evidence>
<evidence type="ECO:0000256" key="7">
    <source>
        <dbReference type="ARBA" id="ARBA00022927"/>
    </source>
</evidence>
<sequence>METRPVGLPRSFPYGAPDLLSTARERMTGALVSGSAIWLVAFLLILAASALFPREITTPPIAPLPPFNLSPPPEIIRYEVPNAPPPARITPPREGEIIPTRKAVEETPQEVVALPPTVTPAVPEGAGRQGIVVPPSSGPAGEEVYPRLGDPVNVDELPEPVKIIKPDYPEIAKMAQVEGTVVVHVLVAKDGRVRDAVVNPKYSIPMLNAAALEAARAWVFKPALTNNRPVPVWVAIPMRFVLH</sequence>
<dbReference type="Gene3D" id="3.30.1150.10">
    <property type="match status" value="1"/>
</dbReference>
<evidence type="ECO:0000256" key="8">
    <source>
        <dbReference type="ARBA" id="ARBA00022989"/>
    </source>
</evidence>
<evidence type="ECO:0000256" key="9">
    <source>
        <dbReference type="ARBA" id="ARBA00023136"/>
    </source>
</evidence>
<keyword evidence="3" id="KW-0813">Transport</keyword>
<dbReference type="InterPro" id="IPR051045">
    <property type="entry name" value="TonB-dependent_transducer"/>
</dbReference>
<evidence type="ECO:0000256" key="5">
    <source>
        <dbReference type="ARBA" id="ARBA00022519"/>
    </source>
</evidence>
<keyword evidence="6 11" id="KW-0812">Transmembrane</keyword>
<dbReference type="PROSITE" id="PS52015">
    <property type="entry name" value="TONB_CTD"/>
    <property type="match status" value="1"/>
</dbReference>
<evidence type="ECO:0000256" key="11">
    <source>
        <dbReference type="SAM" id="Phobius"/>
    </source>
</evidence>